<proteinExistence type="inferred from homology"/>
<keyword evidence="2" id="KW-0732">Signal</keyword>
<evidence type="ECO:0000256" key="1">
    <source>
        <dbReference type="PROSITE-ProRule" id="PRU01240"/>
    </source>
</evidence>
<dbReference type="STRING" id="291331.XOO3623"/>
<evidence type="ECO:0000256" key="2">
    <source>
        <dbReference type="SAM" id="SignalP"/>
    </source>
</evidence>
<protein>
    <submittedName>
        <fullName evidence="4">Extracellular protease</fullName>
    </submittedName>
</protein>
<dbReference type="SUPFAM" id="SSF52743">
    <property type="entry name" value="Subtilisin-like"/>
    <property type="match status" value="1"/>
</dbReference>
<dbReference type="HOGENOM" id="CLU_2637212_0_0_6"/>
<dbReference type="Gene3D" id="3.40.50.200">
    <property type="entry name" value="Peptidase S8/S53 domain"/>
    <property type="match status" value="1"/>
</dbReference>
<feature type="chain" id="PRO_5004256940" evidence="2">
    <location>
        <begin position="26"/>
        <end position="77"/>
    </location>
</feature>
<dbReference type="GO" id="GO:0004252">
    <property type="term" value="F:serine-type endopeptidase activity"/>
    <property type="evidence" value="ECO:0007669"/>
    <property type="project" value="InterPro"/>
</dbReference>
<reference evidence="4 5" key="1">
    <citation type="journal article" date="2005" name="Nucleic Acids Res.">
        <title>The genome sequence of Xanthomonas oryzae pathovar oryzae KACC10331, the bacterial blight pathogen of rice.</title>
        <authorList>
            <person name="Lee B.M."/>
            <person name="Park Y.J."/>
            <person name="Park D.S."/>
            <person name="Kang H.W."/>
            <person name="Kim J.G."/>
            <person name="Song E.S."/>
            <person name="Park I.C."/>
            <person name="Yoon U.H."/>
            <person name="Hahn J.H."/>
            <person name="Koo B.S."/>
            <person name="Lee G.B."/>
            <person name="Kim H."/>
            <person name="Park H.S."/>
            <person name="Yoon K.O."/>
            <person name="Kim J.H."/>
            <person name="Jung C.H."/>
            <person name="Koh N.H."/>
            <person name="Seo J.S."/>
            <person name="Go S.J."/>
        </authorList>
    </citation>
    <scope>NUCLEOTIDE SEQUENCE [LARGE SCALE GENOMIC DNA]</scope>
    <source>
        <strain evidence="5">KACC10331 / KXO85</strain>
    </source>
</reference>
<dbReference type="Pfam" id="PF00082">
    <property type="entry name" value="Peptidase_S8"/>
    <property type="match status" value="1"/>
</dbReference>
<evidence type="ECO:0000313" key="5">
    <source>
        <dbReference type="Proteomes" id="UP000006735"/>
    </source>
</evidence>
<evidence type="ECO:0000313" key="4">
    <source>
        <dbReference type="EMBL" id="AAW76877.1"/>
    </source>
</evidence>
<dbReference type="PROSITE" id="PS51892">
    <property type="entry name" value="SUBTILASE"/>
    <property type="match status" value="1"/>
</dbReference>
<dbReference type="EMBL" id="AE013598">
    <property type="protein sequence ID" value="AAW76877.1"/>
    <property type="molecule type" value="Genomic_DNA"/>
</dbReference>
<keyword evidence="5" id="KW-1185">Reference proteome</keyword>
<dbReference type="Proteomes" id="UP000006735">
    <property type="component" value="Chromosome"/>
</dbReference>
<evidence type="ECO:0000259" key="3">
    <source>
        <dbReference type="Pfam" id="PF00082"/>
    </source>
</evidence>
<accession>Q5GWP4</accession>
<organism evidence="4 5">
    <name type="scientific">Xanthomonas oryzae pv. oryzae (strain KACC10331 / KXO85)</name>
    <dbReference type="NCBI Taxonomy" id="291331"/>
    <lineage>
        <taxon>Bacteria</taxon>
        <taxon>Pseudomonadati</taxon>
        <taxon>Pseudomonadota</taxon>
        <taxon>Gammaproteobacteria</taxon>
        <taxon>Lysobacterales</taxon>
        <taxon>Lysobacteraceae</taxon>
        <taxon>Xanthomonas</taxon>
    </lineage>
</organism>
<dbReference type="AlphaFoldDB" id="Q5GWP4"/>
<name>Q5GWP4_XANOR</name>
<feature type="domain" description="Peptidase S8/S53" evidence="3">
    <location>
        <begin position="14"/>
        <end position="76"/>
    </location>
</feature>
<sequence>MSRGTNVVVACISAANVSGLLPANCANVIAVAATTSAGAKASYSNFGAEIDVSAPGSGILSTLNSGTTTPGTPSYAS</sequence>
<dbReference type="InterPro" id="IPR000209">
    <property type="entry name" value="Peptidase_S8/S53_dom"/>
</dbReference>
<comment type="caution">
    <text evidence="1">Lacks conserved residue(s) required for the propagation of feature annotation.</text>
</comment>
<dbReference type="GO" id="GO:0006508">
    <property type="term" value="P:proteolysis"/>
    <property type="evidence" value="ECO:0007669"/>
    <property type="project" value="UniProtKB-KW"/>
</dbReference>
<gene>
    <name evidence="4" type="ordered locus">XOO3623</name>
</gene>
<dbReference type="KEGG" id="xoo:XOO3623"/>
<comment type="similarity">
    <text evidence="1">Belongs to the peptidase S8 family.</text>
</comment>
<keyword evidence="4" id="KW-0378">Hydrolase</keyword>
<feature type="signal peptide" evidence="2">
    <location>
        <begin position="1"/>
        <end position="25"/>
    </location>
</feature>
<keyword evidence="4" id="KW-0645">Protease</keyword>
<dbReference type="InterPro" id="IPR036852">
    <property type="entry name" value="Peptidase_S8/S53_dom_sf"/>
</dbReference>